<protein>
    <submittedName>
        <fullName evidence="3">Predicted permeases of the drug/metabolite transporter (DMT) superfamily</fullName>
    </submittedName>
</protein>
<accession>B4RAM4</accession>
<feature type="transmembrane region" description="Helical" evidence="1">
    <location>
        <begin position="74"/>
        <end position="91"/>
    </location>
</feature>
<keyword evidence="1" id="KW-0472">Membrane</keyword>
<dbReference type="OrthoDB" id="9815809at2"/>
<dbReference type="EMBL" id="CP000747">
    <property type="protein sequence ID" value="ACG79622.1"/>
    <property type="molecule type" value="Genomic_DNA"/>
</dbReference>
<dbReference type="SUPFAM" id="SSF103481">
    <property type="entry name" value="Multidrug resistance efflux transporter EmrE"/>
    <property type="match status" value="2"/>
</dbReference>
<feature type="transmembrane region" description="Helical" evidence="1">
    <location>
        <begin position="97"/>
        <end position="119"/>
    </location>
</feature>
<name>B4RAM4_PHEZH</name>
<feature type="transmembrane region" description="Helical" evidence="1">
    <location>
        <begin position="264"/>
        <end position="281"/>
    </location>
</feature>
<evidence type="ECO:0000313" key="3">
    <source>
        <dbReference type="EMBL" id="ACG79622.1"/>
    </source>
</evidence>
<keyword evidence="1" id="KW-1133">Transmembrane helix</keyword>
<evidence type="ECO:0000256" key="1">
    <source>
        <dbReference type="SAM" id="Phobius"/>
    </source>
</evidence>
<evidence type="ECO:0000313" key="4">
    <source>
        <dbReference type="Proteomes" id="UP000001868"/>
    </source>
</evidence>
<dbReference type="Gene3D" id="1.10.3730.20">
    <property type="match status" value="1"/>
</dbReference>
<dbReference type="PANTHER" id="PTHR22911:SF103">
    <property type="entry name" value="BLR2811 PROTEIN"/>
    <property type="match status" value="1"/>
</dbReference>
<feature type="transmembrane region" description="Helical" evidence="1">
    <location>
        <begin position="41"/>
        <end position="62"/>
    </location>
</feature>
<proteinExistence type="predicted"/>
<gene>
    <name evidence="3" type="ordered locus">PHZ_c3213</name>
</gene>
<feature type="transmembrane region" description="Helical" evidence="1">
    <location>
        <begin position="152"/>
        <end position="170"/>
    </location>
</feature>
<feature type="domain" description="EamA" evidence="2">
    <location>
        <begin position="11"/>
        <end position="142"/>
    </location>
</feature>
<dbReference type="eggNOG" id="COG0697">
    <property type="taxonomic scope" value="Bacteria"/>
</dbReference>
<feature type="transmembrane region" description="Helical" evidence="1">
    <location>
        <begin position="210"/>
        <end position="231"/>
    </location>
</feature>
<dbReference type="InterPro" id="IPR037185">
    <property type="entry name" value="EmrE-like"/>
</dbReference>
<sequence>MTGGMSRRAQGVLMMALAMFIIPAVDGLAKHLSSTYSPLMIGWVSFAASACLVTPVAVRLHGLSLLPQTQRRLHLLRLVFLLAAATLYYMAIARIPLATAVSAYFIGPVVAALLAVVVLKERMTPAKLASLALGVGGAAIILQPGGGAIEPGLLLAFGSGVAYACFQVVTRKIAEGSSPFQTLAFQYLVGLFLLAPQAALNWTTPRVSDLWLFAAMGTFGVLAHVLSVLAFRRAEASTLAPLSYLELLGSAAIGYLAFGDVPGGPVLIGAALIVSAGALLLPRRAVVNPAPGTPAA</sequence>
<dbReference type="PANTHER" id="PTHR22911">
    <property type="entry name" value="ACYL-MALONYL CONDENSING ENZYME-RELATED"/>
    <property type="match status" value="1"/>
</dbReference>
<dbReference type="AlphaFoldDB" id="B4RAM4"/>
<feature type="transmembrane region" description="Helical" evidence="1">
    <location>
        <begin position="182"/>
        <end position="204"/>
    </location>
</feature>
<dbReference type="GO" id="GO:0016020">
    <property type="term" value="C:membrane"/>
    <property type="evidence" value="ECO:0007669"/>
    <property type="project" value="InterPro"/>
</dbReference>
<feature type="domain" description="EamA" evidence="2">
    <location>
        <begin position="151"/>
        <end position="279"/>
    </location>
</feature>
<feature type="transmembrane region" description="Helical" evidence="1">
    <location>
        <begin position="238"/>
        <end position="258"/>
    </location>
</feature>
<evidence type="ECO:0000259" key="2">
    <source>
        <dbReference type="Pfam" id="PF00892"/>
    </source>
</evidence>
<dbReference type="Pfam" id="PF00892">
    <property type="entry name" value="EamA"/>
    <property type="match status" value="2"/>
</dbReference>
<keyword evidence="1" id="KW-0812">Transmembrane</keyword>
<feature type="transmembrane region" description="Helical" evidence="1">
    <location>
        <begin position="12"/>
        <end position="29"/>
    </location>
</feature>
<dbReference type="KEGG" id="pzu:PHZ_c3213"/>
<keyword evidence="4" id="KW-1185">Reference proteome</keyword>
<reference evidence="3 4" key="1">
    <citation type="journal article" date="2008" name="BMC Genomics">
        <title>Complete genome of Phenylobacterium zucineum - a novel facultative intracellular bacterium isolated from human erythroleukemia cell line K562.</title>
        <authorList>
            <person name="Luo Y."/>
            <person name="Xu X."/>
            <person name="Ding Z."/>
            <person name="Liu Z."/>
            <person name="Zhang B."/>
            <person name="Yan Z."/>
            <person name="Sun J."/>
            <person name="Hu S."/>
            <person name="Hu X."/>
        </authorList>
    </citation>
    <scope>NUCLEOTIDE SEQUENCE [LARGE SCALE GENOMIC DNA]</scope>
    <source>
        <strain evidence="3 4">HLK1</strain>
    </source>
</reference>
<dbReference type="HOGENOM" id="CLU_032828_2_2_5"/>
<organism evidence="3 4">
    <name type="scientific">Phenylobacterium zucineum (strain HLK1)</name>
    <dbReference type="NCBI Taxonomy" id="450851"/>
    <lineage>
        <taxon>Bacteria</taxon>
        <taxon>Pseudomonadati</taxon>
        <taxon>Pseudomonadota</taxon>
        <taxon>Alphaproteobacteria</taxon>
        <taxon>Caulobacterales</taxon>
        <taxon>Caulobacteraceae</taxon>
        <taxon>Phenylobacterium</taxon>
    </lineage>
</organism>
<dbReference type="Proteomes" id="UP000001868">
    <property type="component" value="Chromosome"/>
</dbReference>
<feature type="transmembrane region" description="Helical" evidence="1">
    <location>
        <begin position="128"/>
        <end position="146"/>
    </location>
</feature>
<dbReference type="InterPro" id="IPR000620">
    <property type="entry name" value="EamA_dom"/>
</dbReference>